<name>A0ABN9EJN2_9NEOB</name>
<comment type="caution">
    <text evidence="1">The sequence shown here is derived from an EMBL/GenBank/DDBJ whole genome shotgun (WGS) entry which is preliminary data.</text>
</comment>
<dbReference type="EMBL" id="CATNWA010015550">
    <property type="protein sequence ID" value="CAI9584449.1"/>
    <property type="molecule type" value="Genomic_DNA"/>
</dbReference>
<proteinExistence type="predicted"/>
<gene>
    <name evidence="1" type="ORF">SPARVUS_LOCUS10034862</name>
</gene>
<accession>A0ABN9EJN2</accession>
<reference evidence="1" key="1">
    <citation type="submission" date="2023-05" db="EMBL/GenBank/DDBJ databases">
        <authorList>
            <person name="Stuckert A."/>
        </authorList>
    </citation>
    <scope>NUCLEOTIDE SEQUENCE</scope>
</reference>
<evidence type="ECO:0000313" key="1">
    <source>
        <dbReference type="EMBL" id="CAI9584449.1"/>
    </source>
</evidence>
<protein>
    <submittedName>
        <fullName evidence="1">Uncharacterized protein</fullName>
    </submittedName>
</protein>
<dbReference type="Proteomes" id="UP001162483">
    <property type="component" value="Unassembled WGS sequence"/>
</dbReference>
<sequence length="59" mass="6918">MVRDCRHITGDKRLQTYYRGGSETGNTTGDDQRLLTYYKRRSETAEILQEMVRDCINTT</sequence>
<evidence type="ECO:0000313" key="2">
    <source>
        <dbReference type="Proteomes" id="UP001162483"/>
    </source>
</evidence>
<keyword evidence="2" id="KW-1185">Reference proteome</keyword>
<organism evidence="1 2">
    <name type="scientific">Staurois parvus</name>
    <dbReference type="NCBI Taxonomy" id="386267"/>
    <lineage>
        <taxon>Eukaryota</taxon>
        <taxon>Metazoa</taxon>
        <taxon>Chordata</taxon>
        <taxon>Craniata</taxon>
        <taxon>Vertebrata</taxon>
        <taxon>Euteleostomi</taxon>
        <taxon>Amphibia</taxon>
        <taxon>Batrachia</taxon>
        <taxon>Anura</taxon>
        <taxon>Neobatrachia</taxon>
        <taxon>Ranoidea</taxon>
        <taxon>Ranidae</taxon>
        <taxon>Staurois</taxon>
    </lineage>
</organism>